<dbReference type="Proteomes" id="UP000228561">
    <property type="component" value="Unassembled WGS sequence"/>
</dbReference>
<evidence type="ECO:0000313" key="7">
    <source>
        <dbReference type="Proteomes" id="UP000228561"/>
    </source>
</evidence>
<protein>
    <recommendedName>
        <fullName evidence="8">UDP-N-acetylmuramoyl-L-alanyl-D-glutamate--2, 6-diaminopimelate ligase</fullName>
    </recommendedName>
</protein>
<dbReference type="GO" id="GO:0051301">
    <property type="term" value="P:cell division"/>
    <property type="evidence" value="ECO:0007669"/>
    <property type="project" value="UniProtKB-KW"/>
</dbReference>
<keyword evidence="2" id="KW-0131">Cell cycle</keyword>
<dbReference type="InterPro" id="IPR005761">
    <property type="entry name" value="UDP-N-AcMur-Glu-dNH2Pim_ligase"/>
</dbReference>
<keyword evidence="3" id="KW-0472">Membrane</keyword>
<dbReference type="GO" id="GO:0005737">
    <property type="term" value="C:cytoplasm"/>
    <property type="evidence" value="ECO:0007669"/>
    <property type="project" value="UniProtKB-SubCell"/>
</dbReference>
<comment type="subcellular location">
    <subcellularLocation>
        <location evidence="2">Cytoplasm</location>
    </subcellularLocation>
</comment>
<dbReference type="Pfam" id="PF08245">
    <property type="entry name" value="Mur_ligase_M"/>
    <property type="match status" value="1"/>
</dbReference>
<comment type="pathway">
    <text evidence="2">Cell wall biogenesis; peptidoglycan biosynthesis.</text>
</comment>
<evidence type="ECO:0000259" key="5">
    <source>
        <dbReference type="Pfam" id="PF08245"/>
    </source>
</evidence>
<evidence type="ECO:0000256" key="3">
    <source>
        <dbReference type="SAM" id="Phobius"/>
    </source>
</evidence>
<feature type="transmembrane region" description="Helical" evidence="3">
    <location>
        <begin position="21"/>
        <end position="38"/>
    </location>
</feature>
<dbReference type="CDD" id="cd01983">
    <property type="entry name" value="SIMIBI"/>
    <property type="match status" value="1"/>
</dbReference>
<evidence type="ECO:0000256" key="2">
    <source>
        <dbReference type="RuleBase" id="RU004135"/>
    </source>
</evidence>
<keyword evidence="2" id="KW-0573">Peptidoglycan synthesis</keyword>
<evidence type="ECO:0000256" key="1">
    <source>
        <dbReference type="ARBA" id="ARBA00005898"/>
    </source>
</evidence>
<dbReference type="AlphaFoldDB" id="A0A2M7B9E3"/>
<evidence type="ECO:0000313" key="6">
    <source>
        <dbReference type="EMBL" id="PIU99736.1"/>
    </source>
</evidence>
<gene>
    <name evidence="6" type="ORF">COS58_00780</name>
</gene>
<dbReference type="PANTHER" id="PTHR23135:SF4">
    <property type="entry name" value="UDP-N-ACETYLMURAMOYL-L-ALANYL-D-GLUTAMATE--2,6-DIAMINOPIMELATE LIGASE MURE HOMOLOG, CHLOROPLASTIC"/>
    <property type="match status" value="1"/>
</dbReference>
<dbReference type="EMBL" id="PEVG01000007">
    <property type="protein sequence ID" value="PIU99736.1"/>
    <property type="molecule type" value="Genomic_DNA"/>
</dbReference>
<dbReference type="InterPro" id="IPR004101">
    <property type="entry name" value="Mur_ligase_C"/>
</dbReference>
<evidence type="ECO:0000259" key="4">
    <source>
        <dbReference type="Pfam" id="PF02875"/>
    </source>
</evidence>
<keyword evidence="2" id="KW-0961">Cell wall biogenesis/degradation</keyword>
<dbReference type="UniPathway" id="UPA00219"/>
<feature type="domain" description="Mur ligase central" evidence="5">
    <location>
        <begin position="50"/>
        <end position="246"/>
    </location>
</feature>
<keyword evidence="2" id="KW-0132">Cell division</keyword>
<dbReference type="InterPro" id="IPR013221">
    <property type="entry name" value="Mur_ligase_cen"/>
</dbReference>
<name>A0A2M7B9E3_9BACT</name>
<organism evidence="6 7">
    <name type="scientific">Candidatus Tagabacteria bacterium CG03_land_8_20_14_0_80_41_22</name>
    <dbReference type="NCBI Taxonomy" id="1975020"/>
    <lineage>
        <taxon>Bacteria</taxon>
        <taxon>Candidatus Tagaibacteriota</taxon>
    </lineage>
</organism>
<dbReference type="GO" id="GO:0009252">
    <property type="term" value="P:peptidoglycan biosynthetic process"/>
    <property type="evidence" value="ECO:0007669"/>
    <property type="project" value="UniProtKB-UniPathway"/>
</dbReference>
<keyword evidence="3" id="KW-0812">Transmembrane</keyword>
<evidence type="ECO:0008006" key="8">
    <source>
        <dbReference type="Google" id="ProtNLM"/>
    </source>
</evidence>
<reference evidence="7" key="1">
    <citation type="submission" date="2017-09" db="EMBL/GenBank/DDBJ databases">
        <title>Depth-based differentiation of microbial function through sediment-hosted aquifers and enrichment of novel symbionts in the deep terrestrial subsurface.</title>
        <authorList>
            <person name="Probst A.J."/>
            <person name="Ladd B."/>
            <person name="Jarett J.K."/>
            <person name="Geller-Mcgrath D.E."/>
            <person name="Sieber C.M.K."/>
            <person name="Emerson J.B."/>
            <person name="Anantharaman K."/>
            <person name="Thomas B.C."/>
            <person name="Malmstrom R."/>
            <person name="Stieglmeier M."/>
            <person name="Klingl A."/>
            <person name="Woyke T."/>
            <person name="Ryan C.M."/>
            <person name="Banfield J.F."/>
        </authorList>
    </citation>
    <scope>NUCLEOTIDE SEQUENCE [LARGE SCALE GENOMIC DNA]</scope>
</reference>
<dbReference type="GO" id="GO:0005524">
    <property type="term" value="F:ATP binding"/>
    <property type="evidence" value="ECO:0007669"/>
    <property type="project" value="InterPro"/>
</dbReference>
<dbReference type="InterPro" id="IPR036615">
    <property type="entry name" value="Mur_ligase_C_dom_sf"/>
</dbReference>
<dbReference type="GO" id="GO:0016881">
    <property type="term" value="F:acid-amino acid ligase activity"/>
    <property type="evidence" value="ECO:0007669"/>
    <property type="project" value="InterPro"/>
</dbReference>
<dbReference type="Gene3D" id="3.90.190.20">
    <property type="entry name" value="Mur ligase, C-terminal domain"/>
    <property type="match status" value="1"/>
</dbReference>
<comment type="similarity">
    <text evidence="1">Belongs to the MurCDEF family. MurE subfamily.</text>
</comment>
<dbReference type="SUPFAM" id="SSF53244">
    <property type="entry name" value="MurD-like peptide ligases, peptide-binding domain"/>
    <property type="match status" value="1"/>
</dbReference>
<dbReference type="PANTHER" id="PTHR23135">
    <property type="entry name" value="MUR LIGASE FAMILY MEMBER"/>
    <property type="match status" value="1"/>
</dbReference>
<dbReference type="SUPFAM" id="SSF53623">
    <property type="entry name" value="MurD-like peptide ligases, catalytic domain"/>
    <property type="match status" value="1"/>
</dbReference>
<sequence>MNIDTFLRPIKKIIPKRLFKVLQPVYHWLLAFFAGLVYCFPSRKIFVLGVTGTKGKTSTIEIINAILAEAGYKTALASSLRFKIDRDSEKNEYKMTMPGRFFLQNFLRKSVKAGCQYALLEMTSEGVVQYRHKFIQINALMFTNLSPEHIESHGSFEKYRDAKLKLFRALEKSRAKRKTVIVNEDDPASSYFLNIDVDEKIKFSLRNLAGFSLKKDGIMFKIDEMTVQSKLSGEFNLYNILAAIAFVKTQNIGMNTIKSAIEKFSGIEGRMESIEEGQDFKVIVDYAHTADSLEKVYEIFQSSRKICVFGAAGGGRDKWKRPEMGKIASKHCDQVILTNEDPYDEDPRAIAHDIKKGISSGNCEVILDRRKAVNKAFRYAKTGDAVIITGKGAEPWIMGPKGTKIRWDDREVARE</sequence>
<comment type="caution">
    <text evidence="6">The sequence shown here is derived from an EMBL/GenBank/DDBJ whole genome shotgun (WGS) entry which is preliminary data.</text>
</comment>
<feature type="domain" description="Mur ligase C-terminal" evidence="4">
    <location>
        <begin position="269"/>
        <end position="392"/>
    </location>
</feature>
<accession>A0A2M7B9E3</accession>
<dbReference type="GO" id="GO:0008360">
    <property type="term" value="P:regulation of cell shape"/>
    <property type="evidence" value="ECO:0007669"/>
    <property type="project" value="UniProtKB-KW"/>
</dbReference>
<dbReference type="GO" id="GO:0071555">
    <property type="term" value="P:cell wall organization"/>
    <property type="evidence" value="ECO:0007669"/>
    <property type="project" value="UniProtKB-KW"/>
</dbReference>
<keyword evidence="3" id="KW-1133">Transmembrane helix</keyword>
<dbReference type="NCBIfam" id="TIGR01085">
    <property type="entry name" value="murE"/>
    <property type="match status" value="1"/>
</dbReference>
<dbReference type="Pfam" id="PF02875">
    <property type="entry name" value="Mur_ligase_C"/>
    <property type="match status" value="1"/>
</dbReference>
<feature type="non-terminal residue" evidence="6">
    <location>
        <position position="415"/>
    </location>
</feature>
<proteinExistence type="inferred from homology"/>
<keyword evidence="2" id="KW-0133">Cell shape</keyword>
<dbReference type="Gene3D" id="3.40.1190.10">
    <property type="entry name" value="Mur-like, catalytic domain"/>
    <property type="match status" value="1"/>
</dbReference>
<dbReference type="InterPro" id="IPR036565">
    <property type="entry name" value="Mur-like_cat_sf"/>
</dbReference>